<dbReference type="STRING" id="933852.A0A0C3BFR4"/>
<dbReference type="OrthoDB" id="21471at2759"/>
<feature type="compositionally biased region" description="Low complexity" evidence="2">
    <location>
        <begin position="390"/>
        <end position="399"/>
    </location>
</feature>
<name>A0A0C3BFR4_SERVB</name>
<dbReference type="Proteomes" id="UP000054097">
    <property type="component" value="Unassembled WGS sequence"/>
</dbReference>
<feature type="region of interest" description="Disordered" evidence="2">
    <location>
        <begin position="434"/>
        <end position="490"/>
    </location>
</feature>
<sequence length="490" mass="52689">MGNTSSSTKTAETRVDHGYLTPHGIYTGPIDWNQHVVGHLILERRLAPFYRPLEDYDESWDEETILANRKGPPFDGETTAGANTAAQDHQHRHGRAQQQRSAREVQRIPSEAQIYRGASECPICFMYYPPNINHSRCCFQAICTECFVQIKRNEPTPTHLVSEPACCPYCQQENFGITYAPPPWRTGLVSENARPEMLKSSSSASDPARRKSLSHDSPNVVTIDQIRPDWEERLAAVKAAVARRANRRIIMRQVGDRLIPVGVTSSRTQLPEGITTVEDIEELMLMEAMRLSLLDQPANASAPSTSARPAASSNSAAPSPRSGGSSLPAPSAADDTQRRSGRNPSISTLAVPLANASNLIAMSTAGIPSSAVRDNNDSNDATTTPDRPSEAGSSSAISSLRERLSSHSSTHRRTDSVPPPSTTLAAAIHANQTVNAFLHPRSADGGAEESAGGSTSEGSGTRSSSDTAPDRKDREAVNGPTTGEDSALAH</sequence>
<evidence type="ECO:0000313" key="4">
    <source>
        <dbReference type="Proteomes" id="UP000054097"/>
    </source>
</evidence>
<evidence type="ECO:0000313" key="3">
    <source>
        <dbReference type="EMBL" id="KIM31024.1"/>
    </source>
</evidence>
<dbReference type="AlphaFoldDB" id="A0A0C3BFR4"/>
<protein>
    <recommendedName>
        <fullName evidence="5">RING-type domain-containing protein</fullName>
    </recommendedName>
</protein>
<dbReference type="CDD" id="cd24139">
    <property type="entry name" value="SIP5-like"/>
    <property type="match status" value="1"/>
</dbReference>
<feature type="compositionally biased region" description="Low complexity" evidence="2">
    <location>
        <begin position="443"/>
        <end position="467"/>
    </location>
</feature>
<reference evidence="4" key="2">
    <citation type="submission" date="2015-01" db="EMBL/GenBank/DDBJ databases">
        <title>Evolutionary Origins and Diversification of the Mycorrhizal Mutualists.</title>
        <authorList>
            <consortium name="DOE Joint Genome Institute"/>
            <consortium name="Mycorrhizal Genomics Consortium"/>
            <person name="Kohler A."/>
            <person name="Kuo A."/>
            <person name="Nagy L.G."/>
            <person name="Floudas D."/>
            <person name="Copeland A."/>
            <person name="Barry K.W."/>
            <person name="Cichocki N."/>
            <person name="Veneault-Fourrey C."/>
            <person name="LaButti K."/>
            <person name="Lindquist E.A."/>
            <person name="Lipzen A."/>
            <person name="Lundell T."/>
            <person name="Morin E."/>
            <person name="Murat C."/>
            <person name="Riley R."/>
            <person name="Ohm R."/>
            <person name="Sun H."/>
            <person name="Tunlid A."/>
            <person name="Henrissat B."/>
            <person name="Grigoriev I.V."/>
            <person name="Hibbett D.S."/>
            <person name="Martin F."/>
        </authorList>
    </citation>
    <scope>NUCLEOTIDE SEQUENCE [LARGE SCALE GENOMIC DNA]</scope>
    <source>
        <strain evidence="4">MAFF 305830</strain>
    </source>
</reference>
<evidence type="ECO:0000256" key="2">
    <source>
        <dbReference type="SAM" id="MobiDB-lite"/>
    </source>
</evidence>
<gene>
    <name evidence="3" type="ORF">M408DRAFT_327926</name>
</gene>
<dbReference type="EMBL" id="KN824283">
    <property type="protein sequence ID" value="KIM31024.1"/>
    <property type="molecule type" value="Genomic_DNA"/>
</dbReference>
<evidence type="ECO:0008006" key="5">
    <source>
        <dbReference type="Google" id="ProtNLM"/>
    </source>
</evidence>
<feature type="region of interest" description="Disordered" evidence="2">
    <location>
        <begin position="195"/>
        <end position="216"/>
    </location>
</feature>
<organism evidence="3 4">
    <name type="scientific">Serendipita vermifera MAFF 305830</name>
    <dbReference type="NCBI Taxonomy" id="933852"/>
    <lineage>
        <taxon>Eukaryota</taxon>
        <taxon>Fungi</taxon>
        <taxon>Dikarya</taxon>
        <taxon>Basidiomycota</taxon>
        <taxon>Agaricomycotina</taxon>
        <taxon>Agaricomycetes</taxon>
        <taxon>Sebacinales</taxon>
        <taxon>Serendipitaceae</taxon>
        <taxon>Serendipita</taxon>
    </lineage>
</organism>
<dbReference type="PANTHER" id="PTHR31315:SF1">
    <property type="entry name" value="PROTEIN SIP5"/>
    <property type="match status" value="1"/>
</dbReference>
<feature type="region of interest" description="Disordered" evidence="2">
    <location>
        <begin position="368"/>
        <end position="422"/>
    </location>
</feature>
<evidence type="ECO:0000256" key="1">
    <source>
        <dbReference type="ARBA" id="ARBA00010402"/>
    </source>
</evidence>
<feature type="region of interest" description="Disordered" evidence="2">
    <location>
        <begin position="67"/>
        <end position="103"/>
    </location>
</feature>
<dbReference type="PANTHER" id="PTHR31315">
    <property type="entry name" value="PROTEIN SIP5"/>
    <property type="match status" value="1"/>
</dbReference>
<feature type="region of interest" description="Disordered" evidence="2">
    <location>
        <begin position="297"/>
        <end position="345"/>
    </location>
</feature>
<feature type="compositionally biased region" description="Low complexity" evidence="2">
    <location>
        <begin position="297"/>
        <end position="333"/>
    </location>
</feature>
<proteinExistence type="inferred from homology"/>
<dbReference type="InterPro" id="IPR039301">
    <property type="entry name" value="Sip5/DA2"/>
</dbReference>
<reference evidence="3 4" key="1">
    <citation type="submission" date="2014-04" db="EMBL/GenBank/DDBJ databases">
        <authorList>
            <consortium name="DOE Joint Genome Institute"/>
            <person name="Kuo A."/>
            <person name="Zuccaro A."/>
            <person name="Kohler A."/>
            <person name="Nagy L.G."/>
            <person name="Floudas D."/>
            <person name="Copeland A."/>
            <person name="Barry K.W."/>
            <person name="Cichocki N."/>
            <person name="Veneault-Fourrey C."/>
            <person name="LaButti K."/>
            <person name="Lindquist E.A."/>
            <person name="Lipzen A."/>
            <person name="Lundell T."/>
            <person name="Morin E."/>
            <person name="Murat C."/>
            <person name="Sun H."/>
            <person name="Tunlid A."/>
            <person name="Henrissat B."/>
            <person name="Grigoriev I.V."/>
            <person name="Hibbett D.S."/>
            <person name="Martin F."/>
            <person name="Nordberg H.P."/>
            <person name="Cantor M.N."/>
            <person name="Hua S.X."/>
        </authorList>
    </citation>
    <scope>NUCLEOTIDE SEQUENCE [LARGE SCALE GENOMIC DNA]</scope>
    <source>
        <strain evidence="3 4">MAFF 305830</strain>
    </source>
</reference>
<accession>A0A0C3BFR4</accession>
<comment type="similarity">
    <text evidence="1">Belongs to the SIP5 family.</text>
</comment>
<dbReference type="GO" id="GO:0005737">
    <property type="term" value="C:cytoplasm"/>
    <property type="evidence" value="ECO:0007669"/>
    <property type="project" value="TreeGrafter"/>
</dbReference>
<keyword evidence="4" id="KW-1185">Reference proteome</keyword>
<dbReference type="HOGENOM" id="CLU_012572_2_0_1"/>